<dbReference type="PROSITE" id="PS00028">
    <property type="entry name" value="ZINC_FINGER_C2H2_1"/>
    <property type="match status" value="2"/>
</dbReference>
<feature type="region of interest" description="Disordered" evidence="7">
    <location>
        <begin position="37"/>
        <end position="71"/>
    </location>
</feature>
<dbReference type="InterPro" id="IPR013083">
    <property type="entry name" value="Znf_RING/FYVE/PHD"/>
</dbReference>
<feature type="coiled-coil region" evidence="6">
    <location>
        <begin position="714"/>
        <end position="829"/>
    </location>
</feature>
<dbReference type="SMART" id="SM00355">
    <property type="entry name" value="ZnF_C2H2"/>
    <property type="match status" value="2"/>
</dbReference>
<dbReference type="InterPro" id="IPR000306">
    <property type="entry name" value="Znf_FYVE"/>
</dbReference>
<evidence type="ECO:0000259" key="8">
    <source>
        <dbReference type="PROSITE" id="PS50157"/>
    </source>
</evidence>
<evidence type="ECO:0000256" key="2">
    <source>
        <dbReference type="ARBA" id="ARBA00022771"/>
    </source>
</evidence>
<gene>
    <name evidence="10" type="primary">EEA1</name>
    <name evidence="10" type="ORF">DERP_013808</name>
</gene>
<evidence type="ECO:0000256" key="1">
    <source>
        <dbReference type="ARBA" id="ARBA00022723"/>
    </source>
</evidence>
<proteinExistence type="predicted"/>
<evidence type="ECO:0000256" key="7">
    <source>
        <dbReference type="SAM" id="MobiDB-lite"/>
    </source>
</evidence>
<evidence type="ECO:0000256" key="6">
    <source>
        <dbReference type="SAM" id="Coils"/>
    </source>
</evidence>
<dbReference type="PANTHER" id="PTHR45956:SF6">
    <property type="entry name" value="RUN DOMAIN-CONTAINING PROTEIN"/>
    <property type="match status" value="1"/>
</dbReference>
<dbReference type="SMART" id="SM00064">
    <property type="entry name" value="FYVE"/>
    <property type="match status" value="1"/>
</dbReference>
<sequence>MAKNTNKFKSLFSGINRTGEQLINSVLNNANSSINSSDVDLINPSSDEKERRSSLASSTNDNELSSSPSTNEAEGFLCPQCFAAFPNAEILTEHFSSEHSSTFGDQNLSFVNCNHCRMRFTNEYELNQHVDKYHNKKKSNKSDEPLIAQLDQSTTKQLTDSFSQVLKSAFNNNNNSANNRQTDTDKMFSTEEFDLLQRQQKALEETKDLLLNELSLLRDSLSKKDEQINRMDRDFQQEKQLLVTQLNEAFQREKTLLENLNAYKDRTVNKDDEMNRLRKENENFRFEMQRYVDQLEKISNEKMQQEKLCQKLQKECDSNQKIILDMTTKTSDSLSVMTNEKTELMNRLQQLQLEMDSIKKMNEDSERQIKCLQMKNSDSTEYEKQLETIEQLRKKELDEHRNTIKKLKSDKLKYQNICRTRMEKVRLLLSVEQNSTKQMRTILEQTHRFINKSNQEIKQFVQNESKRHNDLFETKNQQIRLLIKEKNEINNEIERINQENCQLKEKNSQLESIINQNEQKHLKFNEKYEVALEKLKKSQQETIEREQMIQTLMDTRSQLEMNVEELKMNLNRQHDEYQKKFDDQMQSLKKISSDLVTLRNSLRDKCLTIKSSLNWLQNTCKDLNENLKETTIPEMKTSVELLENDFTVMFISIQNNYMEKIDALTKQLELLKNENNEITKKILPDKQNQLEKLIKSESSLKSLIESTKNDLLTLRMKEKENQKLIDQLQQTRQSLLAEIEKERARFDNLQKYHDQILGEKLKLEIELSTFMEEKRALLERCATAEEQLDGTINEMKQFVKKCEENSKAVQELGEQNQTLQIRLDEANNKLRRSWTDDRTVDKCQNDKCQKQFTTVIRKHHCRSCGNIFCNECSSKQAQMTGHPKPVRVCDHCYQELNQS</sequence>
<feature type="coiled-coil region" evidence="6">
    <location>
        <begin position="472"/>
        <end position="580"/>
    </location>
</feature>
<dbReference type="InterPro" id="IPR047335">
    <property type="entry name" value="RUFY1-3"/>
</dbReference>
<keyword evidence="4 6" id="KW-0175">Coiled coil</keyword>
<dbReference type="CDD" id="cd15730">
    <property type="entry name" value="FYVE_EEA1"/>
    <property type="match status" value="1"/>
</dbReference>
<dbReference type="Gene3D" id="3.30.160.60">
    <property type="entry name" value="Classic Zinc Finger"/>
    <property type="match status" value="1"/>
</dbReference>
<organism evidence="10 11">
    <name type="scientific">Dermatophagoides pteronyssinus</name>
    <name type="common">European house dust mite</name>
    <dbReference type="NCBI Taxonomy" id="6956"/>
    <lineage>
        <taxon>Eukaryota</taxon>
        <taxon>Metazoa</taxon>
        <taxon>Ecdysozoa</taxon>
        <taxon>Arthropoda</taxon>
        <taxon>Chelicerata</taxon>
        <taxon>Arachnida</taxon>
        <taxon>Acari</taxon>
        <taxon>Acariformes</taxon>
        <taxon>Sarcoptiformes</taxon>
        <taxon>Astigmata</taxon>
        <taxon>Psoroptidia</taxon>
        <taxon>Analgoidea</taxon>
        <taxon>Pyroglyphidae</taxon>
        <taxon>Dermatophagoidinae</taxon>
        <taxon>Dermatophagoides</taxon>
    </lineage>
</organism>
<evidence type="ECO:0000256" key="4">
    <source>
        <dbReference type="ARBA" id="ARBA00023054"/>
    </source>
</evidence>
<feature type="coiled-coil region" evidence="6">
    <location>
        <begin position="246"/>
        <end position="417"/>
    </location>
</feature>
<dbReference type="InterPro" id="IPR017455">
    <property type="entry name" value="Znf_FYVE-rel"/>
</dbReference>
<keyword evidence="11" id="KW-1185">Reference proteome</keyword>
<dbReference type="PROSITE" id="PS50157">
    <property type="entry name" value="ZINC_FINGER_C2H2_2"/>
    <property type="match status" value="1"/>
</dbReference>
<evidence type="ECO:0000313" key="11">
    <source>
        <dbReference type="Proteomes" id="UP000887458"/>
    </source>
</evidence>
<evidence type="ECO:0000259" key="9">
    <source>
        <dbReference type="PROSITE" id="PS50178"/>
    </source>
</evidence>
<reference evidence="10 11" key="2">
    <citation type="journal article" date="2022" name="Mol. Biol. Evol.">
        <title>Comparative Genomics Reveals Insights into the Divergent Evolution of Astigmatic Mites and Household Pest Adaptations.</title>
        <authorList>
            <person name="Xiong Q."/>
            <person name="Wan A.T."/>
            <person name="Liu X."/>
            <person name="Fung C.S."/>
            <person name="Xiao X."/>
            <person name="Malainual N."/>
            <person name="Hou J."/>
            <person name="Wang L."/>
            <person name="Wang M."/>
            <person name="Yang K.Y."/>
            <person name="Cui Y."/>
            <person name="Leung E.L."/>
            <person name="Nong W."/>
            <person name="Shin S.K."/>
            <person name="Au S.W."/>
            <person name="Jeong K.Y."/>
            <person name="Chew F.T."/>
            <person name="Hui J.H."/>
            <person name="Leung T.F."/>
            <person name="Tungtrongchitr A."/>
            <person name="Zhong N."/>
            <person name="Liu Z."/>
            <person name="Tsui S.K."/>
        </authorList>
    </citation>
    <scope>NUCLEOTIDE SEQUENCE [LARGE SCALE GENOMIC DNA]</scope>
    <source>
        <strain evidence="10">Derp</strain>
    </source>
</reference>
<keyword evidence="1" id="KW-0479">Metal-binding</keyword>
<keyword evidence="2 5" id="KW-0863">Zinc-finger</keyword>
<dbReference type="PROSITE" id="PS50178">
    <property type="entry name" value="ZF_FYVE"/>
    <property type="match status" value="1"/>
</dbReference>
<dbReference type="Pfam" id="PF01363">
    <property type="entry name" value="FYVE"/>
    <property type="match status" value="1"/>
</dbReference>
<dbReference type="Proteomes" id="UP000887458">
    <property type="component" value="Unassembled WGS sequence"/>
</dbReference>
<feature type="coiled-coil region" evidence="6">
    <location>
        <begin position="654"/>
        <end position="681"/>
    </location>
</feature>
<keyword evidence="3" id="KW-0862">Zinc</keyword>
<dbReference type="PANTHER" id="PTHR45956">
    <property type="entry name" value="RUN AND FYVE DOMAIN-CONTAINING PROTEIN 2-LIKE PROTEIN"/>
    <property type="match status" value="1"/>
</dbReference>
<name>A0ABQ8JD34_DERPT</name>
<feature type="domain" description="FYVE-type" evidence="9">
    <location>
        <begin position="848"/>
        <end position="897"/>
    </location>
</feature>
<dbReference type="InterPro" id="IPR013087">
    <property type="entry name" value="Znf_C2H2_type"/>
</dbReference>
<feature type="domain" description="C2H2-type" evidence="8">
    <location>
        <begin position="111"/>
        <end position="139"/>
    </location>
</feature>
<protein>
    <submittedName>
        <fullName evidence="10">Early endosome antigen 1</fullName>
    </submittedName>
</protein>
<dbReference type="SUPFAM" id="SSF57903">
    <property type="entry name" value="FYVE/PHD zinc finger"/>
    <property type="match status" value="1"/>
</dbReference>
<dbReference type="Gene3D" id="3.30.40.10">
    <property type="entry name" value="Zinc/RING finger domain, C3HC4 (zinc finger)"/>
    <property type="match status" value="1"/>
</dbReference>
<dbReference type="SUPFAM" id="SSF69979">
    <property type="entry name" value="Eea1 homodimerisation domain"/>
    <property type="match status" value="1"/>
</dbReference>
<reference evidence="10 11" key="1">
    <citation type="journal article" date="2018" name="J. Allergy Clin. Immunol.">
        <title>High-quality assembly of Dermatophagoides pteronyssinus genome and transcriptome reveals a wide range of novel allergens.</title>
        <authorList>
            <person name="Liu X.Y."/>
            <person name="Yang K.Y."/>
            <person name="Wang M.Q."/>
            <person name="Kwok J.S."/>
            <person name="Zeng X."/>
            <person name="Yang Z."/>
            <person name="Xiao X.J."/>
            <person name="Lau C.P."/>
            <person name="Li Y."/>
            <person name="Huang Z.M."/>
            <person name="Ba J.G."/>
            <person name="Yim A.K."/>
            <person name="Ouyang C.Y."/>
            <person name="Ngai S.M."/>
            <person name="Chan T.F."/>
            <person name="Leung E.L."/>
            <person name="Liu L."/>
            <person name="Liu Z.G."/>
            <person name="Tsui S.K."/>
        </authorList>
    </citation>
    <scope>NUCLEOTIDE SEQUENCE [LARGE SCALE GENOMIC DNA]</scope>
    <source>
        <strain evidence="10">Derp</strain>
    </source>
</reference>
<dbReference type="Gene3D" id="1.20.5.390">
    <property type="entry name" value="L1 transposable element, trimerization domain"/>
    <property type="match status" value="1"/>
</dbReference>
<evidence type="ECO:0000313" key="10">
    <source>
        <dbReference type="EMBL" id="KAH9420360.1"/>
    </source>
</evidence>
<dbReference type="EMBL" id="NJHN03000050">
    <property type="protein sequence ID" value="KAH9420360.1"/>
    <property type="molecule type" value="Genomic_DNA"/>
</dbReference>
<evidence type="ECO:0000256" key="3">
    <source>
        <dbReference type="ARBA" id="ARBA00022833"/>
    </source>
</evidence>
<feature type="compositionally biased region" description="Polar residues" evidence="7">
    <location>
        <begin position="54"/>
        <end position="71"/>
    </location>
</feature>
<evidence type="ECO:0000256" key="5">
    <source>
        <dbReference type="PROSITE-ProRule" id="PRU00042"/>
    </source>
</evidence>
<accession>A0ABQ8JD34</accession>
<dbReference type="InterPro" id="IPR011011">
    <property type="entry name" value="Znf_FYVE_PHD"/>
</dbReference>
<comment type="caution">
    <text evidence="10">The sequence shown here is derived from an EMBL/GenBank/DDBJ whole genome shotgun (WGS) entry which is preliminary data.</text>
</comment>